<evidence type="ECO:0000313" key="3">
    <source>
        <dbReference type="Proteomes" id="UP001179181"/>
    </source>
</evidence>
<evidence type="ECO:0000313" key="2">
    <source>
        <dbReference type="EMBL" id="NIJ53354.1"/>
    </source>
</evidence>
<gene>
    <name evidence="2" type="ORF">FHS68_002524</name>
</gene>
<reference evidence="2 3" key="1">
    <citation type="submission" date="2020-03" db="EMBL/GenBank/DDBJ databases">
        <title>Genomic Encyclopedia of Type Strains, Phase IV (KMG-IV): sequencing the most valuable type-strain genomes for metagenomic binning, comparative biology and taxonomic classification.</title>
        <authorList>
            <person name="Goeker M."/>
        </authorList>
    </citation>
    <scope>NUCLEOTIDE SEQUENCE [LARGE SCALE GENOMIC DNA]</scope>
    <source>
        <strain evidence="2 3">DSM 102865</strain>
    </source>
</reference>
<dbReference type="Proteomes" id="UP001179181">
    <property type="component" value="Unassembled WGS sequence"/>
</dbReference>
<protein>
    <recommendedName>
        <fullName evidence="1">DUF5672 domain-containing protein</fullName>
    </recommendedName>
</protein>
<sequence>MKELVSVLIPILNPQINPTEEKMLHHCLATLYKYPLIFITFEGADLSIIKEHNEEIDVIYFPKKYFRSRDHLASLFLLEDFYERFNWCDFLLVHELNSWVIKDELYYWCKQGYDYIKAAPVFQSGKQVNDDFLSRVTGLKEDEKRAFGQGYTDNGLYLCQIEHMTKTLKSKKKEAYQYRNNDLIHADSVFWDIEANRFWPYLRKPTAIVRQHFAQNAINFNGAKSLPFALTGISRANIQYAPYFKTLPEAD</sequence>
<evidence type="ECO:0000259" key="1">
    <source>
        <dbReference type="Pfam" id="PF18922"/>
    </source>
</evidence>
<dbReference type="InterPro" id="IPR043729">
    <property type="entry name" value="DUF5672"/>
</dbReference>
<organism evidence="2 3">
    <name type="scientific">Dyadobacter arcticus</name>
    <dbReference type="NCBI Taxonomy" id="1078754"/>
    <lineage>
        <taxon>Bacteria</taxon>
        <taxon>Pseudomonadati</taxon>
        <taxon>Bacteroidota</taxon>
        <taxon>Cytophagia</taxon>
        <taxon>Cytophagales</taxon>
        <taxon>Spirosomataceae</taxon>
        <taxon>Dyadobacter</taxon>
    </lineage>
</organism>
<feature type="domain" description="DUF5672" evidence="1">
    <location>
        <begin position="56"/>
        <end position="219"/>
    </location>
</feature>
<proteinExistence type="predicted"/>
<dbReference type="RefSeq" id="WP_167270389.1">
    <property type="nucleotide sequence ID" value="NZ_JAASQJ010000002.1"/>
</dbReference>
<name>A0ABX0UML7_9BACT</name>
<keyword evidence="3" id="KW-1185">Reference proteome</keyword>
<dbReference type="EMBL" id="JAASQJ010000002">
    <property type="protein sequence ID" value="NIJ53354.1"/>
    <property type="molecule type" value="Genomic_DNA"/>
</dbReference>
<accession>A0ABX0UML7</accession>
<comment type="caution">
    <text evidence="2">The sequence shown here is derived from an EMBL/GenBank/DDBJ whole genome shotgun (WGS) entry which is preliminary data.</text>
</comment>
<dbReference type="Pfam" id="PF18922">
    <property type="entry name" value="DUF5672"/>
    <property type="match status" value="1"/>
</dbReference>